<dbReference type="PANTHER" id="PTHR11895:SF172">
    <property type="entry name" value="GLUTAMYL-TRNA(GLN) AMIDOTRANSFERASE"/>
    <property type="match status" value="1"/>
</dbReference>
<dbReference type="STRING" id="314260.PB2503_11504"/>
<dbReference type="eggNOG" id="COG0154">
    <property type="taxonomic scope" value="Bacteria"/>
</dbReference>
<keyword evidence="3" id="KW-1185">Reference proteome</keyword>
<dbReference type="HOGENOM" id="CLU_009600_0_3_5"/>
<dbReference type="InterPro" id="IPR000120">
    <property type="entry name" value="Amidase"/>
</dbReference>
<dbReference type="GO" id="GO:0003824">
    <property type="term" value="F:catalytic activity"/>
    <property type="evidence" value="ECO:0007669"/>
    <property type="project" value="InterPro"/>
</dbReference>
<dbReference type="Pfam" id="PF01425">
    <property type="entry name" value="Amidase"/>
    <property type="match status" value="1"/>
</dbReference>
<dbReference type="Proteomes" id="UP000001302">
    <property type="component" value="Chromosome"/>
</dbReference>
<dbReference type="InterPro" id="IPR023631">
    <property type="entry name" value="Amidase_dom"/>
</dbReference>
<name>E0TCW3_PARBH</name>
<dbReference type="NCBIfam" id="NF006631">
    <property type="entry name" value="PRK09201.1"/>
    <property type="match status" value="1"/>
</dbReference>
<dbReference type="AlphaFoldDB" id="E0TCW3"/>
<organism evidence="2 3">
    <name type="scientific">Parvularcula bermudensis (strain ATCC BAA-594 / HTCC2503 / KCTC 12087)</name>
    <dbReference type="NCBI Taxonomy" id="314260"/>
    <lineage>
        <taxon>Bacteria</taxon>
        <taxon>Pseudomonadati</taxon>
        <taxon>Pseudomonadota</taxon>
        <taxon>Alphaproteobacteria</taxon>
        <taxon>Parvularculales</taxon>
        <taxon>Parvularculaceae</taxon>
        <taxon>Parvularcula</taxon>
    </lineage>
</organism>
<reference evidence="3" key="1">
    <citation type="submission" date="2010-08" db="EMBL/GenBank/DDBJ databases">
        <title>Genome sequence of Parvularcula bermudensis HTCC2503.</title>
        <authorList>
            <person name="Kang D.-M."/>
            <person name="Oh H.-M."/>
            <person name="Cho J.-C."/>
        </authorList>
    </citation>
    <scope>NUCLEOTIDE SEQUENCE [LARGE SCALE GENOMIC DNA]</scope>
    <source>
        <strain evidence="3">ATCC BAA-594 / HTCC2503 / KCTC 12087</strain>
    </source>
</reference>
<dbReference type="SUPFAM" id="SSF75304">
    <property type="entry name" value="Amidase signature (AS) enzymes"/>
    <property type="match status" value="1"/>
</dbReference>
<dbReference type="InterPro" id="IPR036928">
    <property type="entry name" value="AS_sf"/>
</dbReference>
<accession>E0TCW3</accession>
<proteinExistence type="predicted"/>
<dbReference type="InterPro" id="IPR014087">
    <property type="entry name" value="Carboxybiuret_hydro_AtzE"/>
</dbReference>
<evidence type="ECO:0000313" key="3">
    <source>
        <dbReference type="Proteomes" id="UP000001302"/>
    </source>
</evidence>
<dbReference type="KEGG" id="pbr:PB2503_11504"/>
<gene>
    <name evidence="2" type="ordered locus">PB2503_11504</name>
</gene>
<dbReference type="NCBIfam" id="TIGR02715">
    <property type="entry name" value="amido_AtzE"/>
    <property type="match status" value="1"/>
</dbReference>
<dbReference type="PANTHER" id="PTHR11895">
    <property type="entry name" value="TRANSAMIDASE"/>
    <property type="match status" value="1"/>
</dbReference>
<protein>
    <submittedName>
        <fullName evidence="2">Amidase</fullName>
    </submittedName>
</protein>
<reference evidence="2 3" key="2">
    <citation type="journal article" date="2011" name="J. Bacteriol.">
        <title>Complete genome sequence of strain HTCC2503T of Parvularcula bermudensis, the type species of the order "Parvularculales" in the class Alphaproteobacteria.</title>
        <authorList>
            <person name="Oh H.M."/>
            <person name="Kang I."/>
            <person name="Vergin K.L."/>
            <person name="Kang D."/>
            <person name="Rhee K.H."/>
            <person name="Giovannoni S.J."/>
            <person name="Cho J.C."/>
        </authorList>
    </citation>
    <scope>NUCLEOTIDE SEQUENCE [LARGE SCALE GENOMIC DNA]</scope>
    <source>
        <strain evidence="3">ATCC BAA-594 / HTCC2503 / KCTC 12087</strain>
    </source>
</reference>
<sequence length="517" mass="53975">MDNAPTQGDRANLSARPAGSLADRAQRLGLDLSPEALSGIATVEAGLADHMERLNAEVAHIPPLAQHGPAIGAIVDAVKGRQQTPRDIALSALAVAREANRDLSCFTRFFEARALADAARVEARLARGEDPGPLAGVPYAVKDLFGVAGEPTTAGAQSRETAPPEADDCEAIRRLGDAGAILIGSTMMDEYAYGFVTVNSHYGTTKNPHALDRLAGGSSGGSAAAVAAGLVPFALGSDTNGSVRVPASLCGVFGLRPSHGDIPTEGVFPFVPSLDTVGAFARSAADLALVHAVLRDRAFVGSERALRIGWLDGYFTAPLDPSLRARLDTAITSIGESPPITLPEAGRARSAAFLLTAADGGRGHLGRLRQHRDQYDPSTRDRLLAGALLPDDRRADARRAARAFAVALDEAFDKVDLLVTLTTPSEAPAISDPRFSLGGEWVDARRELGLFTQPFGLSGVPAMSLPLPSPPGTLPIGLQLIGPRGRDDLVIEAALRLAQAGTVAPSTPPYYRTSLPC</sequence>
<dbReference type="OrthoDB" id="9811471at2"/>
<feature type="domain" description="Amidase" evidence="1">
    <location>
        <begin position="91"/>
        <end position="490"/>
    </location>
</feature>
<evidence type="ECO:0000313" key="2">
    <source>
        <dbReference type="EMBL" id="ADM10346.1"/>
    </source>
</evidence>
<dbReference type="EMBL" id="CP002156">
    <property type="protein sequence ID" value="ADM10346.1"/>
    <property type="molecule type" value="Genomic_DNA"/>
</dbReference>
<evidence type="ECO:0000259" key="1">
    <source>
        <dbReference type="Pfam" id="PF01425"/>
    </source>
</evidence>
<dbReference type="RefSeq" id="WP_013301320.1">
    <property type="nucleotide sequence ID" value="NC_014414.1"/>
</dbReference>
<dbReference type="Gene3D" id="3.90.1300.10">
    <property type="entry name" value="Amidase signature (AS) domain"/>
    <property type="match status" value="1"/>
</dbReference>